<evidence type="ECO:0000313" key="2">
    <source>
        <dbReference type="EMBL" id="KOS06793.1"/>
    </source>
</evidence>
<organism evidence="2 3">
    <name type="scientific">Flavobacterium akiainvivens</name>
    <dbReference type="NCBI Taxonomy" id="1202724"/>
    <lineage>
        <taxon>Bacteria</taxon>
        <taxon>Pseudomonadati</taxon>
        <taxon>Bacteroidota</taxon>
        <taxon>Flavobacteriia</taxon>
        <taxon>Flavobacteriales</taxon>
        <taxon>Flavobacteriaceae</taxon>
        <taxon>Flavobacterium</taxon>
    </lineage>
</organism>
<proteinExistence type="predicted"/>
<dbReference type="RefSeq" id="WP_054408416.1">
    <property type="nucleotide sequence ID" value="NZ_FOYA01000028.1"/>
</dbReference>
<name>A0A0M8MA52_9FLAO</name>
<feature type="chain" id="PRO_5005818133" description="PsbP C-terminal domain-containing protein" evidence="1">
    <location>
        <begin position="19"/>
        <end position="201"/>
    </location>
</feature>
<accession>A0A0M8MA52</accession>
<dbReference type="Proteomes" id="UP000037755">
    <property type="component" value="Unassembled WGS sequence"/>
</dbReference>
<dbReference type="EMBL" id="LIYD01000005">
    <property type="protein sequence ID" value="KOS06793.1"/>
    <property type="molecule type" value="Genomic_DNA"/>
</dbReference>
<feature type="signal peptide" evidence="1">
    <location>
        <begin position="1"/>
        <end position="18"/>
    </location>
</feature>
<evidence type="ECO:0000256" key="1">
    <source>
        <dbReference type="SAM" id="SignalP"/>
    </source>
</evidence>
<dbReference type="OrthoDB" id="1360312at2"/>
<comment type="caution">
    <text evidence="2">The sequence shown here is derived from an EMBL/GenBank/DDBJ whole genome shotgun (WGS) entry which is preliminary data.</text>
</comment>
<protein>
    <recommendedName>
        <fullName evidence="4">PsbP C-terminal domain-containing protein</fullName>
    </recommendedName>
</protein>
<keyword evidence="3" id="KW-1185">Reference proteome</keyword>
<reference evidence="2 3" key="1">
    <citation type="submission" date="2015-08" db="EMBL/GenBank/DDBJ databases">
        <title>Whole genome sequence of Flavobacterium akiainvivens IK-1T, from decaying Wikstroemia oahuensis, an endemic Hawaiian shrub.</title>
        <authorList>
            <person name="Wan X."/>
            <person name="Hou S."/>
            <person name="Saito J."/>
            <person name="Donachie S."/>
        </authorList>
    </citation>
    <scope>NUCLEOTIDE SEQUENCE [LARGE SCALE GENOMIC DNA]</scope>
    <source>
        <strain evidence="2 3">IK-1</strain>
    </source>
</reference>
<dbReference type="PATRIC" id="fig|1202724.3.peg.2639"/>
<dbReference type="STRING" id="1202724.AM493_12740"/>
<dbReference type="AlphaFoldDB" id="A0A0M8MA52"/>
<evidence type="ECO:0000313" key="3">
    <source>
        <dbReference type="Proteomes" id="UP000037755"/>
    </source>
</evidence>
<keyword evidence="1" id="KW-0732">Signal</keyword>
<gene>
    <name evidence="2" type="ORF">AM493_12740</name>
</gene>
<evidence type="ECO:0008006" key="4">
    <source>
        <dbReference type="Google" id="ProtNLM"/>
    </source>
</evidence>
<sequence>MKKVFILLFFAVITAAFGQERYTINAFGFSVQPPADWFVTELGGARENLDKFDLSEEQRASILKDYATVSGFAAFYKYDPKKYAGIIPTVNVVVKPLKNATYEGFKKLLESAEAQYSKVLENYKTGSIKPLTFPGGKAWEMQSTYDFKNPAGEKVFLKSRATFFYCDTYYINLNYIEEVGKEDNTAVYDAMLKTVVITPKK</sequence>